<feature type="region of interest" description="Disordered" evidence="1">
    <location>
        <begin position="1"/>
        <end position="35"/>
    </location>
</feature>
<gene>
    <name evidence="2" type="ORF">Salat_1137900</name>
</gene>
<dbReference type="AlphaFoldDB" id="A0AAE1YF02"/>
<name>A0AAE1YF02_9LAMI</name>
<proteinExistence type="predicted"/>
<feature type="compositionally biased region" description="Basic and acidic residues" evidence="1">
    <location>
        <begin position="103"/>
        <end position="125"/>
    </location>
</feature>
<organism evidence="2 3">
    <name type="scientific">Sesamum alatum</name>
    <dbReference type="NCBI Taxonomy" id="300844"/>
    <lineage>
        <taxon>Eukaryota</taxon>
        <taxon>Viridiplantae</taxon>
        <taxon>Streptophyta</taxon>
        <taxon>Embryophyta</taxon>
        <taxon>Tracheophyta</taxon>
        <taxon>Spermatophyta</taxon>
        <taxon>Magnoliopsida</taxon>
        <taxon>eudicotyledons</taxon>
        <taxon>Gunneridae</taxon>
        <taxon>Pentapetalae</taxon>
        <taxon>asterids</taxon>
        <taxon>lamiids</taxon>
        <taxon>Lamiales</taxon>
        <taxon>Pedaliaceae</taxon>
        <taxon>Sesamum</taxon>
    </lineage>
</organism>
<reference evidence="2" key="2">
    <citation type="journal article" date="2024" name="Plant">
        <title>Genomic evolution and insights into agronomic trait innovations of Sesamum species.</title>
        <authorList>
            <person name="Miao H."/>
            <person name="Wang L."/>
            <person name="Qu L."/>
            <person name="Liu H."/>
            <person name="Sun Y."/>
            <person name="Le M."/>
            <person name="Wang Q."/>
            <person name="Wei S."/>
            <person name="Zheng Y."/>
            <person name="Lin W."/>
            <person name="Duan Y."/>
            <person name="Cao H."/>
            <person name="Xiong S."/>
            <person name="Wang X."/>
            <person name="Wei L."/>
            <person name="Li C."/>
            <person name="Ma Q."/>
            <person name="Ju M."/>
            <person name="Zhao R."/>
            <person name="Li G."/>
            <person name="Mu C."/>
            <person name="Tian Q."/>
            <person name="Mei H."/>
            <person name="Zhang T."/>
            <person name="Gao T."/>
            <person name="Zhang H."/>
        </authorList>
    </citation>
    <scope>NUCLEOTIDE SEQUENCE</scope>
    <source>
        <strain evidence="2">3651</strain>
    </source>
</reference>
<sequence length="131" mass="14110">MNARVAELARNLRRRNSPAAAPPPPNVEVVPGDAHVTPGPIAIIPPGARAAIEIASSGSKSTGGEVEAARVTVELSRAKKRKHKGKHASKGKSSCMSSKRSSKRAERRAAKDAAEEEENTRHFKDQVSWWK</sequence>
<accession>A0AAE1YF02</accession>
<protein>
    <submittedName>
        <fullName evidence="2">Uncharacterized protein</fullName>
    </submittedName>
</protein>
<dbReference type="EMBL" id="JACGWO010000004">
    <property type="protein sequence ID" value="KAK4428383.1"/>
    <property type="molecule type" value="Genomic_DNA"/>
</dbReference>
<evidence type="ECO:0000313" key="2">
    <source>
        <dbReference type="EMBL" id="KAK4428383.1"/>
    </source>
</evidence>
<feature type="region of interest" description="Disordered" evidence="1">
    <location>
        <begin position="76"/>
        <end position="131"/>
    </location>
</feature>
<comment type="caution">
    <text evidence="2">The sequence shown here is derived from an EMBL/GenBank/DDBJ whole genome shotgun (WGS) entry which is preliminary data.</text>
</comment>
<reference evidence="2" key="1">
    <citation type="submission" date="2020-06" db="EMBL/GenBank/DDBJ databases">
        <authorList>
            <person name="Li T."/>
            <person name="Hu X."/>
            <person name="Zhang T."/>
            <person name="Song X."/>
            <person name="Zhang H."/>
            <person name="Dai N."/>
            <person name="Sheng W."/>
            <person name="Hou X."/>
            <person name="Wei L."/>
        </authorList>
    </citation>
    <scope>NUCLEOTIDE SEQUENCE</scope>
    <source>
        <strain evidence="2">3651</strain>
        <tissue evidence="2">Leaf</tissue>
    </source>
</reference>
<dbReference type="Proteomes" id="UP001293254">
    <property type="component" value="Unassembled WGS sequence"/>
</dbReference>
<evidence type="ECO:0000256" key="1">
    <source>
        <dbReference type="SAM" id="MobiDB-lite"/>
    </source>
</evidence>
<keyword evidence="3" id="KW-1185">Reference proteome</keyword>
<evidence type="ECO:0000313" key="3">
    <source>
        <dbReference type="Proteomes" id="UP001293254"/>
    </source>
</evidence>
<feature type="compositionally biased region" description="Basic residues" evidence="1">
    <location>
        <begin position="78"/>
        <end position="90"/>
    </location>
</feature>